<keyword evidence="3" id="KW-1185">Reference proteome</keyword>
<dbReference type="AlphaFoldDB" id="A0A2V2MYL2"/>
<sequence length="240" mass="25174">MCLLVLFTGHVSSVILEVTSLGTVSELNETENTLTITEPRTYGCEYSAQGLTNCSFRKSEDLSLTGTVPDNETYSLIAPGDQVVVTGYGGADGTFITIAKVVTNMSGALVVTDAIGDISSIPVPFIGGYEVLQSEIPDCENCSGTLCTASGALVTIRAEGEDLVSKELIPDETLSYNGRNDGSMVNVTFVSGTAPSSLCKNATLMTGPQSVSDFIVSITPPIGEQEECDSSDNPDEKKSE</sequence>
<proteinExistence type="predicted"/>
<reference evidence="2 3" key="1">
    <citation type="submission" date="2018-05" db="EMBL/GenBank/DDBJ databases">
        <title>Draft genome of Methanospirillum stamsii Pt1.</title>
        <authorList>
            <person name="Dueholm M.S."/>
            <person name="Nielsen P.H."/>
            <person name="Bakmann L.F."/>
            <person name="Otzen D.E."/>
        </authorList>
    </citation>
    <scope>NUCLEOTIDE SEQUENCE [LARGE SCALE GENOMIC DNA]</scope>
    <source>
        <strain evidence="2 3">Pt1</strain>
    </source>
</reference>
<protein>
    <submittedName>
        <fullName evidence="2">Uncharacterized protein</fullName>
    </submittedName>
</protein>
<feature type="region of interest" description="Disordered" evidence="1">
    <location>
        <begin position="221"/>
        <end position="240"/>
    </location>
</feature>
<dbReference type="Proteomes" id="UP000245934">
    <property type="component" value="Unassembled WGS sequence"/>
</dbReference>
<feature type="compositionally biased region" description="Acidic residues" evidence="1">
    <location>
        <begin position="224"/>
        <end position="233"/>
    </location>
</feature>
<gene>
    <name evidence="2" type="ORF">DLD82_15605</name>
</gene>
<organism evidence="2 3">
    <name type="scientific">Methanospirillum stamsii</name>
    <dbReference type="NCBI Taxonomy" id="1277351"/>
    <lineage>
        <taxon>Archaea</taxon>
        <taxon>Methanobacteriati</taxon>
        <taxon>Methanobacteriota</taxon>
        <taxon>Stenosarchaea group</taxon>
        <taxon>Methanomicrobia</taxon>
        <taxon>Methanomicrobiales</taxon>
        <taxon>Methanospirillaceae</taxon>
        <taxon>Methanospirillum</taxon>
    </lineage>
</organism>
<evidence type="ECO:0000313" key="2">
    <source>
        <dbReference type="EMBL" id="PWR70496.1"/>
    </source>
</evidence>
<evidence type="ECO:0000313" key="3">
    <source>
        <dbReference type="Proteomes" id="UP000245934"/>
    </source>
</evidence>
<dbReference type="EMBL" id="QGMZ01000041">
    <property type="protein sequence ID" value="PWR70496.1"/>
    <property type="molecule type" value="Genomic_DNA"/>
</dbReference>
<comment type="caution">
    <text evidence="2">The sequence shown here is derived from an EMBL/GenBank/DDBJ whole genome shotgun (WGS) entry which is preliminary data.</text>
</comment>
<evidence type="ECO:0000256" key="1">
    <source>
        <dbReference type="SAM" id="MobiDB-lite"/>
    </source>
</evidence>
<accession>A0A2V2MYL2</accession>
<name>A0A2V2MYL2_9EURY</name>